<evidence type="ECO:0000259" key="3">
    <source>
        <dbReference type="Pfam" id="PF03061"/>
    </source>
</evidence>
<evidence type="ECO:0000313" key="4">
    <source>
        <dbReference type="EMBL" id="EIJ68794.1"/>
    </source>
</evidence>
<dbReference type="InterPro" id="IPR029069">
    <property type="entry name" value="HotDog_dom_sf"/>
</dbReference>
<dbReference type="eggNOG" id="COG2050">
    <property type="taxonomic scope" value="Bacteria"/>
</dbReference>
<dbReference type="GO" id="GO:0061522">
    <property type="term" value="F:1,4-dihydroxy-2-naphthoyl-CoA thioesterase activity"/>
    <property type="evidence" value="ECO:0007669"/>
    <property type="project" value="TreeGrafter"/>
</dbReference>
<evidence type="ECO:0000256" key="1">
    <source>
        <dbReference type="ARBA" id="ARBA00008324"/>
    </source>
</evidence>
<dbReference type="AlphaFoldDB" id="I3DAQ1"/>
<gene>
    <name evidence="4" type="ORF">HMPREF1052_1369</name>
</gene>
<dbReference type="InterPro" id="IPR003736">
    <property type="entry name" value="PAAI_dom"/>
</dbReference>
<dbReference type="EMBL" id="AJSX01000034">
    <property type="protein sequence ID" value="EIJ68794.1"/>
    <property type="molecule type" value="Genomic_DNA"/>
</dbReference>
<dbReference type="RefSeq" id="WP_005761026.1">
    <property type="nucleotide sequence ID" value="NZ_AJSX01000034.1"/>
</dbReference>
<name>I3DAQ1_9PAST</name>
<keyword evidence="5" id="KW-1185">Reference proteome</keyword>
<organism evidence="4 5">
    <name type="scientific">Pasteurella bettyae CCUG 2042</name>
    <dbReference type="NCBI Taxonomy" id="1095749"/>
    <lineage>
        <taxon>Bacteria</taxon>
        <taxon>Pseudomonadati</taxon>
        <taxon>Pseudomonadota</taxon>
        <taxon>Gammaproteobacteria</taxon>
        <taxon>Pasteurellales</taxon>
        <taxon>Pasteurellaceae</taxon>
        <taxon>Pasteurella</taxon>
    </lineage>
</organism>
<dbReference type="PANTHER" id="PTHR43240:SF5">
    <property type="entry name" value="1,4-DIHYDROXY-2-NAPHTHOYL-COA THIOESTERASE 1"/>
    <property type="match status" value="1"/>
</dbReference>
<feature type="domain" description="Thioesterase" evidence="3">
    <location>
        <begin position="51"/>
        <end position="128"/>
    </location>
</feature>
<dbReference type="GO" id="GO:0005829">
    <property type="term" value="C:cytosol"/>
    <property type="evidence" value="ECO:0007669"/>
    <property type="project" value="TreeGrafter"/>
</dbReference>
<dbReference type="Gene3D" id="3.10.129.10">
    <property type="entry name" value="Hotdog Thioesterase"/>
    <property type="match status" value="1"/>
</dbReference>
<protein>
    <recommendedName>
        <fullName evidence="3">Thioesterase domain-containing protein</fullName>
    </recommendedName>
</protein>
<accession>I3DAQ1</accession>
<reference evidence="4 5" key="1">
    <citation type="submission" date="2012-03" db="EMBL/GenBank/DDBJ databases">
        <authorList>
            <person name="Harkins D.M."/>
            <person name="Madupu R."/>
            <person name="Durkin A.S."/>
            <person name="Torralba M."/>
            <person name="Methe B."/>
            <person name="Sutton G.G."/>
            <person name="Nelson K.E."/>
        </authorList>
    </citation>
    <scope>NUCLEOTIDE SEQUENCE [LARGE SCALE GENOMIC DNA]</scope>
    <source>
        <strain evidence="4 5">CCUG 2042</strain>
    </source>
</reference>
<evidence type="ECO:0000313" key="5">
    <source>
        <dbReference type="Proteomes" id="UP000006457"/>
    </source>
</evidence>
<keyword evidence="2" id="KW-0378">Hydrolase</keyword>
<dbReference type="PATRIC" id="fig|1095749.3.peg.1473"/>
<dbReference type="InterPro" id="IPR006683">
    <property type="entry name" value="Thioestr_dom"/>
</dbReference>
<sequence>MGIWTTDYSLKQLNQIGENNSLSHLGIKISAFGDNWIEATMPVDQRTKQPFGLLNGGLSVALAESLGSLAGNLCLEPHQVAVGSEINASHLRPTYSGLVTARATPIKLGKTLQVWQIDISNDENKLCCTTRLTLSIINKS</sequence>
<dbReference type="CDD" id="cd03443">
    <property type="entry name" value="PaaI_thioesterase"/>
    <property type="match status" value="1"/>
</dbReference>
<evidence type="ECO:0000256" key="2">
    <source>
        <dbReference type="ARBA" id="ARBA00022801"/>
    </source>
</evidence>
<comment type="caution">
    <text evidence="4">The sequence shown here is derived from an EMBL/GenBank/DDBJ whole genome shotgun (WGS) entry which is preliminary data.</text>
</comment>
<dbReference type="Proteomes" id="UP000006457">
    <property type="component" value="Unassembled WGS sequence"/>
</dbReference>
<dbReference type="SUPFAM" id="SSF54637">
    <property type="entry name" value="Thioesterase/thiol ester dehydrase-isomerase"/>
    <property type="match status" value="1"/>
</dbReference>
<dbReference type="Pfam" id="PF03061">
    <property type="entry name" value="4HBT"/>
    <property type="match status" value="1"/>
</dbReference>
<proteinExistence type="inferred from homology"/>
<dbReference type="NCBIfam" id="TIGR00369">
    <property type="entry name" value="unchar_dom_1"/>
    <property type="match status" value="1"/>
</dbReference>
<dbReference type="OrthoDB" id="9798208at2"/>
<comment type="similarity">
    <text evidence="1">Belongs to the thioesterase PaaI family.</text>
</comment>
<dbReference type="PANTHER" id="PTHR43240">
    <property type="entry name" value="1,4-DIHYDROXY-2-NAPHTHOYL-COA THIOESTERASE 1"/>
    <property type="match status" value="1"/>
</dbReference>